<evidence type="ECO:0000256" key="1">
    <source>
        <dbReference type="SAM" id="MobiDB-lite"/>
    </source>
</evidence>
<feature type="region of interest" description="Disordered" evidence="1">
    <location>
        <begin position="1"/>
        <end position="63"/>
    </location>
</feature>
<feature type="compositionally biased region" description="Basic and acidic residues" evidence="1">
    <location>
        <begin position="45"/>
        <end position="63"/>
    </location>
</feature>
<dbReference type="AlphaFoldDB" id="A0A401TYN0"/>
<dbReference type="EMBL" id="BEZZ01221312">
    <property type="protein sequence ID" value="GCC47720.1"/>
    <property type="molecule type" value="Genomic_DNA"/>
</dbReference>
<sequence length="202" mass="21325">MVGERAHAVGVAAGSEELEGADADVAGGDPGQHRTRQRGLAHHRLAGDDGSERAGGRDAQGEHRLADDVFAQDRTERGAAIAAARERCWATSLELDVAAEAALVDDFAEQDGAAVAELGNKVPELVAGIGHGDRVGPLGQPLAGEDFGALRCCQQVRIQPELDRQRPVQLDQPGGGHGGRRDAGKKVRRQRRIGVLERKMDG</sequence>
<protein>
    <submittedName>
        <fullName evidence="2">Uncharacterized protein</fullName>
    </submittedName>
</protein>
<comment type="caution">
    <text evidence="2">The sequence shown here is derived from an EMBL/GenBank/DDBJ whole genome shotgun (WGS) entry which is preliminary data.</text>
</comment>
<feature type="non-terminal residue" evidence="2">
    <location>
        <position position="202"/>
    </location>
</feature>
<name>A0A401TYN0_CHIPU</name>
<feature type="region of interest" description="Disordered" evidence="1">
    <location>
        <begin position="163"/>
        <end position="202"/>
    </location>
</feature>
<keyword evidence="3" id="KW-1185">Reference proteome</keyword>
<evidence type="ECO:0000313" key="3">
    <source>
        <dbReference type="Proteomes" id="UP000287033"/>
    </source>
</evidence>
<proteinExistence type="predicted"/>
<accession>A0A401TYN0</accession>
<evidence type="ECO:0000313" key="2">
    <source>
        <dbReference type="EMBL" id="GCC47720.1"/>
    </source>
</evidence>
<dbReference type="Proteomes" id="UP000287033">
    <property type="component" value="Unassembled WGS sequence"/>
</dbReference>
<organism evidence="2 3">
    <name type="scientific">Chiloscyllium punctatum</name>
    <name type="common">Brownbanded bambooshark</name>
    <name type="synonym">Hemiscyllium punctatum</name>
    <dbReference type="NCBI Taxonomy" id="137246"/>
    <lineage>
        <taxon>Eukaryota</taxon>
        <taxon>Metazoa</taxon>
        <taxon>Chordata</taxon>
        <taxon>Craniata</taxon>
        <taxon>Vertebrata</taxon>
        <taxon>Chondrichthyes</taxon>
        <taxon>Elasmobranchii</taxon>
        <taxon>Galeomorphii</taxon>
        <taxon>Galeoidea</taxon>
        <taxon>Orectolobiformes</taxon>
        <taxon>Hemiscylliidae</taxon>
        <taxon>Chiloscyllium</taxon>
    </lineage>
</organism>
<reference evidence="2 3" key="1">
    <citation type="journal article" date="2018" name="Nat. Ecol. Evol.">
        <title>Shark genomes provide insights into elasmobranch evolution and the origin of vertebrates.</title>
        <authorList>
            <person name="Hara Y"/>
            <person name="Yamaguchi K"/>
            <person name="Onimaru K"/>
            <person name="Kadota M"/>
            <person name="Koyanagi M"/>
            <person name="Keeley SD"/>
            <person name="Tatsumi K"/>
            <person name="Tanaka K"/>
            <person name="Motone F"/>
            <person name="Kageyama Y"/>
            <person name="Nozu R"/>
            <person name="Adachi N"/>
            <person name="Nishimura O"/>
            <person name="Nakagawa R"/>
            <person name="Tanegashima C"/>
            <person name="Kiyatake I"/>
            <person name="Matsumoto R"/>
            <person name="Murakumo K"/>
            <person name="Nishida K"/>
            <person name="Terakita A"/>
            <person name="Kuratani S"/>
            <person name="Sato K"/>
            <person name="Hyodo S Kuraku.S."/>
        </authorList>
    </citation>
    <scope>NUCLEOTIDE SEQUENCE [LARGE SCALE GENOMIC DNA]</scope>
</reference>
<gene>
    <name evidence="2" type="ORF">chiPu_0031879</name>
</gene>
<feature type="compositionally biased region" description="Basic residues" evidence="1">
    <location>
        <begin position="33"/>
        <end position="44"/>
    </location>
</feature>